<accession>A0A2T3NN05</accession>
<evidence type="ECO:0000313" key="3">
    <source>
        <dbReference type="EMBL" id="PSW16880.1"/>
    </source>
</evidence>
<name>A0A2T3NN05_9GAMM</name>
<dbReference type="InterPro" id="IPR040556">
    <property type="entry name" value="pP_pnuc_1"/>
</dbReference>
<keyword evidence="4" id="KW-1185">Reference proteome</keyword>
<sequence length="311" mass="35822">MAKVQRRLQFGVVPKNEKLRAKIYINLNSSKESQKILSHLSLGFEKDLYQAALNNLSDKGNPLRFNNFAYTMREIITLILSRYSSDEEILKCCWYRNETNSEDGITRAQRAKYAIQGGLSDERVFELLELDEEDRDYIQTKLKTFTKLFRELNEHTHLREKRFNIGDSKCEELALSVMHIVNNILVLVEDMRIQIISLIESEVDSTIVEEFISNTQDEIDILSTHSVVDYSELESFHVSKISSEHIWIVGIGIAHCELQWGSNSDLRNDIGATMSESYPYDFTLQAPLSNLTDLELAPEGLKIDTSSWWGE</sequence>
<dbReference type="InterPro" id="IPR041584">
    <property type="entry name" value="Put_pPIWI_pnuc_2"/>
</dbReference>
<organism evidence="3 4">
    <name type="scientific">Photobacterium sanctipauli</name>
    <dbReference type="NCBI Taxonomy" id="1342794"/>
    <lineage>
        <taxon>Bacteria</taxon>
        <taxon>Pseudomonadati</taxon>
        <taxon>Pseudomonadota</taxon>
        <taxon>Gammaproteobacteria</taxon>
        <taxon>Vibrionales</taxon>
        <taxon>Vibrionaceae</taxon>
        <taxon>Photobacterium</taxon>
    </lineage>
</organism>
<dbReference type="Pfam" id="PF18165">
    <property type="entry name" value="pP_pnuc_1"/>
    <property type="match status" value="1"/>
</dbReference>
<comment type="caution">
    <text evidence="3">The sequence shown here is derived from an EMBL/GenBank/DDBJ whole genome shotgun (WGS) entry which is preliminary data.</text>
</comment>
<dbReference type="AlphaFoldDB" id="A0A2T3NN05"/>
<proteinExistence type="predicted"/>
<dbReference type="EMBL" id="PYMA01000016">
    <property type="protein sequence ID" value="PSW16880.1"/>
    <property type="molecule type" value="Genomic_DNA"/>
</dbReference>
<dbReference type="Pfam" id="PF18166">
    <property type="entry name" value="pP_pnuc_2"/>
    <property type="match status" value="1"/>
</dbReference>
<gene>
    <name evidence="3" type="ORF">C9I98_20235</name>
</gene>
<feature type="domain" description="Predicted pPIWI-associating nuclease" evidence="1">
    <location>
        <begin position="38"/>
        <end position="178"/>
    </location>
</feature>
<dbReference type="Proteomes" id="UP000241771">
    <property type="component" value="Unassembled WGS sequence"/>
</dbReference>
<evidence type="ECO:0000259" key="1">
    <source>
        <dbReference type="Pfam" id="PF18165"/>
    </source>
</evidence>
<reference evidence="3 4" key="1">
    <citation type="submission" date="2018-01" db="EMBL/GenBank/DDBJ databases">
        <title>Whole genome sequencing of Histamine producing bacteria.</title>
        <authorList>
            <person name="Butler K."/>
        </authorList>
    </citation>
    <scope>NUCLEOTIDE SEQUENCE [LARGE SCALE GENOMIC DNA]</scope>
    <source>
        <strain evidence="3 4">DSM 100436</strain>
    </source>
</reference>
<protein>
    <submittedName>
        <fullName evidence="3">Uncharacterized protein</fullName>
    </submittedName>
</protein>
<feature type="domain" description="Predicted pPIWI-associating nuclease group 2" evidence="2">
    <location>
        <begin position="189"/>
        <end position="309"/>
    </location>
</feature>
<dbReference type="RefSeq" id="WP_107272412.1">
    <property type="nucleotide sequence ID" value="NZ_PYMA01000016.1"/>
</dbReference>
<evidence type="ECO:0000259" key="2">
    <source>
        <dbReference type="Pfam" id="PF18166"/>
    </source>
</evidence>
<evidence type="ECO:0000313" key="4">
    <source>
        <dbReference type="Proteomes" id="UP000241771"/>
    </source>
</evidence>